<feature type="compositionally biased region" description="Basic and acidic residues" evidence="1">
    <location>
        <begin position="111"/>
        <end position="121"/>
    </location>
</feature>
<dbReference type="Proteomes" id="UP000645517">
    <property type="component" value="Unassembled WGS sequence"/>
</dbReference>
<sequence>MTGWQMSDGERPVVAGGVMSGNVLVPRSFIAAVFPGNVWHFSLVTEAREPCSPVAERASVHADQRTAVPWIGDEDGDGGVMTESEPGHTDLHADPVTIATAFGNEQGDCGGKGDHHADQERKRRPSHGDIVGGKTLDLTGTSHRPGAVGLP</sequence>
<reference evidence="3" key="1">
    <citation type="journal article" date="2019" name="Int. J. Syst. Evol. Microbiol.">
        <title>The Global Catalogue of Microorganisms (GCM) 10K type strain sequencing project: providing services to taxonomists for standard genome sequencing and annotation.</title>
        <authorList>
            <consortium name="The Broad Institute Genomics Platform"/>
            <consortium name="The Broad Institute Genome Sequencing Center for Infectious Disease"/>
            <person name="Wu L."/>
            <person name="Ma J."/>
        </authorList>
    </citation>
    <scope>NUCLEOTIDE SEQUENCE [LARGE SCALE GENOMIC DNA]</scope>
    <source>
        <strain evidence="3">JCM 16918</strain>
    </source>
</reference>
<gene>
    <name evidence="2" type="ORF">GCM10010842_02240</name>
</gene>
<feature type="region of interest" description="Disordered" evidence="1">
    <location>
        <begin position="55"/>
        <end position="151"/>
    </location>
</feature>
<evidence type="ECO:0000256" key="1">
    <source>
        <dbReference type="SAM" id="MobiDB-lite"/>
    </source>
</evidence>
<comment type="caution">
    <text evidence="2">The sequence shown here is derived from an EMBL/GenBank/DDBJ whole genome shotgun (WGS) entry which is preliminary data.</text>
</comment>
<name>A0ABQ2IRX1_9DEIO</name>
<dbReference type="EMBL" id="BMOR01000001">
    <property type="protein sequence ID" value="GGN28468.1"/>
    <property type="molecule type" value="Genomic_DNA"/>
</dbReference>
<protein>
    <submittedName>
        <fullName evidence="2">Uncharacterized protein</fullName>
    </submittedName>
</protein>
<organism evidence="2 3">
    <name type="scientific">Deinococcus daejeonensis</name>
    <dbReference type="NCBI Taxonomy" id="1007098"/>
    <lineage>
        <taxon>Bacteria</taxon>
        <taxon>Thermotogati</taxon>
        <taxon>Deinococcota</taxon>
        <taxon>Deinococci</taxon>
        <taxon>Deinococcales</taxon>
        <taxon>Deinococcaceae</taxon>
        <taxon>Deinococcus</taxon>
    </lineage>
</organism>
<proteinExistence type="predicted"/>
<keyword evidence="3" id="KW-1185">Reference proteome</keyword>
<accession>A0ABQ2IRX1</accession>
<evidence type="ECO:0000313" key="3">
    <source>
        <dbReference type="Proteomes" id="UP000645517"/>
    </source>
</evidence>
<evidence type="ECO:0000313" key="2">
    <source>
        <dbReference type="EMBL" id="GGN28468.1"/>
    </source>
</evidence>